<feature type="domain" description="Helicase C-terminal" evidence="3">
    <location>
        <begin position="614"/>
        <end position="777"/>
    </location>
</feature>
<keyword evidence="1" id="KW-0378">Hydrolase</keyword>
<reference evidence="4 5" key="1">
    <citation type="submission" date="2020-01" db="EMBL/GenBank/DDBJ databases">
        <title>Genomes assembled from Gulf of Kutch pelagic sediment metagenomes.</title>
        <authorList>
            <person name="Chandrashekar M."/>
            <person name="Mahajan M.S."/>
            <person name="Dave K.J."/>
            <person name="Vatsa P."/>
            <person name="Nathani N.M."/>
        </authorList>
    </citation>
    <scope>NUCLEOTIDE SEQUENCE [LARGE SCALE GENOMIC DNA]</scope>
    <source>
        <strain evidence="4">KS3-K002</strain>
    </source>
</reference>
<dbReference type="InterPro" id="IPR001650">
    <property type="entry name" value="Helicase_C-like"/>
</dbReference>
<evidence type="ECO:0000313" key="5">
    <source>
        <dbReference type="Proteomes" id="UP000702544"/>
    </source>
</evidence>
<dbReference type="InterPro" id="IPR027417">
    <property type="entry name" value="P-loop_NTPase"/>
</dbReference>
<feature type="domain" description="Helicase ATP-binding" evidence="2">
    <location>
        <begin position="217"/>
        <end position="383"/>
    </location>
</feature>
<dbReference type="SMART" id="SM00487">
    <property type="entry name" value="DEXDc"/>
    <property type="match status" value="1"/>
</dbReference>
<dbReference type="Gene3D" id="3.40.50.10810">
    <property type="entry name" value="Tandem AAA-ATPase domain"/>
    <property type="match status" value="1"/>
</dbReference>
<keyword evidence="4" id="KW-0347">Helicase</keyword>
<keyword evidence="4" id="KW-0067">ATP-binding</keyword>
<dbReference type="Proteomes" id="UP000702544">
    <property type="component" value="Unassembled WGS sequence"/>
</dbReference>
<evidence type="ECO:0000313" key="4">
    <source>
        <dbReference type="EMBL" id="NIR76541.1"/>
    </source>
</evidence>
<dbReference type="SMART" id="SM00490">
    <property type="entry name" value="HELICc"/>
    <property type="match status" value="1"/>
</dbReference>
<dbReference type="InterPro" id="IPR049730">
    <property type="entry name" value="SNF2/RAD54-like_C"/>
</dbReference>
<gene>
    <name evidence="4" type="ORF">GWO12_15785</name>
</gene>
<evidence type="ECO:0000256" key="1">
    <source>
        <dbReference type="ARBA" id="ARBA00022801"/>
    </source>
</evidence>
<feature type="non-terminal residue" evidence="4">
    <location>
        <position position="864"/>
    </location>
</feature>
<dbReference type="Pfam" id="PF00271">
    <property type="entry name" value="Helicase_C"/>
    <property type="match status" value="1"/>
</dbReference>
<name>A0AAE4ZD19_9BACT</name>
<protein>
    <submittedName>
        <fullName evidence="4">DEAD/DEAH box helicase family protein</fullName>
    </submittedName>
</protein>
<dbReference type="GO" id="GO:0005524">
    <property type="term" value="F:ATP binding"/>
    <property type="evidence" value="ECO:0007669"/>
    <property type="project" value="InterPro"/>
</dbReference>
<dbReference type="GO" id="GO:0004386">
    <property type="term" value="F:helicase activity"/>
    <property type="evidence" value="ECO:0007669"/>
    <property type="project" value="UniProtKB-KW"/>
</dbReference>
<dbReference type="SUPFAM" id="SSF52540">
    <property type="entry name" value="P-loop containing nucleoside triphosphate hydrolases"/>
    <property type="match status" value="2"/>
</dbReference>
<dbReference type="AlphaFoldDB" id="A0AAE4ZD19"/>
<dbReference type="EMBL" id="JAACAK010000130">
    <property type="protein sequence ID" value="NIR76541.1"/>
    <property type="molecule type" value="Genomic_DNA"/>
</dbReference>
<keyword evidence="4" id="KW-0547">Nucleotide-binding</keyword>
<dbReference type="InterPro" id="IPR038718">
    <property type="entry name" value="SNF2-like_sf"/>
</dbReference>
<dbReference type="InterPro" id="IPR000330">
    <property type="entry name" value="SNF2_N"/>
</dbReference>
<dbReference type="GO" id="GO:0016787">
    <property type="term" value="F:hydrolase activity"/>
    <property type="evidence" value="ECO:0007669"/>
    <property type="project" value="UniProtKB-KW"/>
</dbReference>
<evidence type="ECO:0000259" key="3">
    <source>
        <dbReference type="PROSITE" id="PS51194"/>
    </source>
</evidence>
<dbReference type="Pfam" id="PF00176">
    <property type="entry name" value="SNF2-rel_dom"/>
    <property type="match status" value="1"/>
</dbReference>
<dbReference type="Gene3D" id="3.40.50.300">
    <property type="entry name" value="P-loop containing nucleotide triphosphate hydrolases"/>
    <property type="match status" value="1"/>
</dbReference>
<accession>A0AAE4ZD19</accession>
<dbReference type="PANTHER" id="PTHR45766">
    <property type="entry name" value="DNA ANNEALING HELICASE AND ENDONUCLEASE ZRANB3 FAMILY MEMBER"/>
    <property type="match status" value="1"/>
</dbReference>
<dbReference type="PROSITE" id="PS51192">
    <property type="entry name" value="HELICASE_ATP_BIND_1"/>
    <property type="match status" value="1"/>
</dbReference>
<proteinExistence type="predicted"/>
<dbReference type="PANTHER" id="PTHR45766:SF6">
    <property type="entry name" value="SWI_SNF-RELATED MATRIX-ASSOCIATED ACTIN-DEPENDENT REGULATOR OF CHROMATIN SUBFAMILY A-LIKE PROTEIN 1"/>
    <property type="match status" value="1"/>
</dbReference>
<dbReference type="PROSITE" id="PS51194">
    <property type="entry name" value="HELICASE_CTER"/>
    <property type="match status" value="1"/>
</dbReference>
<organism evidence="4 5">
    <name type="scientific">Candidatus Kutchimonas denitrificans</name>
    <dbReference type="NCBI Taxonomy" id="3056748"/>
    <lineage>
        <taxon>Bacteria</taxon>
        <taxon>Pseudomonadati</taxon>
        <taxon>Gemmatimonadota</taxon>
        <taxon>Gemmatimonadia</taxon>
        <taxon>Candidatus Palauibacterales</taxon>
        <taxon>Candidatus Palauibacteraceae</taxon>
        <taxon>Candidatus Kutchimonas</taxon>
    </lineage>
</organism>
<dbReference type="InterPro" id="IPR014001">
    <property type="entry name" value="Helicase_ATP-bd"/>
</dbReference>
<sequence>MSGHAWPEPIATESGDAGRAILKQLWQEADRVDAIVTDPDFLESLIRETGSTTSAPAGPRRVNIVAATELDGLKRPGWRCRVIDRVPPPDIVIFYSAGCSFPHGALVFVGGLARSGWTTYYRRPVVLHALRRRFDEMSAAAIPHFPVAFAAGVREQLSTGIIAHPPLDEPEQFGPEDLYRCILSAHFAAGPDGYDADAEASGLSLAVHQARAFERASDILERYGGVIIADAVGLGKTYIGLRLIERVIVAGGHAVVIVPAALRDAWERELGYLGAATAKRHRASSNDSVVADSDNLDLWIAEGGRVTLLSVESLGRRNFDTATHRGADLVLVDEAHNFRNPATRRYRELSDLVRHSKVALLTATPINNTLFDLQHLIDLFAAPGAFRHLGIGDYREVFRRAADGIGDIRPIVAACVLRRTRRFLRQRYGDVTIEDPNRHGRLSLRFPKRLPPVAVEYDLAGTYGDLLEGLEEWLEALAFPAVDPEPDDDPDSPAAPAAPPGALIKIILLKRLESSLEAFRATVVQQAAWCSTALRALDAGRVLTRPDYRASFRGPADDPGSQLAFFELMLPAPAVGPEGLAEFRAGLESDLALLSRIHATLVALGPEGDRKLGRLLQLIDGPLAGRKVLIFTEFKDTARYLHRQLSGRPFLAQIDSERARLGVERAGRAEVIERFAPRSNKVPEPPTRERVDILIATDVLSEGLNLQDASVVVSYDLPWNPVRLMQRIGRIDRLGAVHDVVELHHFVPAGHLDRLLGLMSRLQGKVQAIDAAIGLDAPVLAARGEPELTARRMRLLTAEPDGLTRLEDEIEGPLDPEEQVYIDGKQLLEGEDAPAHDQPVVTAVLYPATEAPIAVAYWRLDWGP</sequence>
<dbReference type="CDD" id="cd18793">
    <property type="entry name" value="SF2_C_SNF"/>
    <property type="match status" value="1"/>
</dbReference>
<comment type="caution">
    <text evidence="4">The sequence shown here is derived from an EMBL/GenBank/DDBJ whole genome shotgun (WGS) entry which is preliminary data.</text>
</comment>
<evidence type="ECO:0000259" key="2">
    <source>
        <dbReference type="PROSITE" id="PS51192"/>
    </source>
</evidence>